<evidence type="ECO:0000313" key="1">
    <source>
        <dbReference type="EMBL" id="SFK30582.1"/>
    </source>
</evidence>
<dbReference type="Gene3D" id="3.90.1150.30">
    <property type="match status" value="1"/>
</dbReference>
<keyword evidence="1" id="KW-0238">DNA-binding</keyword>
<dbReference type="InterPro" id="IPR038056">
    <property type="entry name" value="YjbR-like_sf"/>
</dbReference>
<dbReference type="PANTHER" id="PTHR35145">
    <property type="entry name" value="CYTOPLASMIC PROTEIN-RELATED"/>
    <property type="match status" value="1"/>
</dbReference>
<dbReference type="Pfam" id="PF04237">
    <property type="entry name" value="YjbR"/>
    <property type="match status" value="1"/>
</dbReference>
<reference evidence="1 2" key="1">
    <citation type="submission" date="2016-10" db="EMBL/GenBank/DDBJ databases">
        <authorList>
            <person name="Varghese N."/>
            <person name="Submissions S."/>
        </authorList>
    </citation>
    <scope>NUCLEOTIDE SEQUENCE [LARGE SCALE GENOMIC DNA]</scope>
    <source>
        <strain evidence="1 2">22B</strain>
    </source>
</reference>
<sequence length="357" mass="41250">MGIETKIFERRTVIESALLPYGFEKTDKGYRYTRNFLKDAFKALILITAGGEIKGKVIDNGTEEEYLPIHVETQRGAFVSKVRNAYIEILNNIADNCFRTNPFLKQQTNRLTSKINEKYHEKPDYPFVKLPTYGVFRYPVTQKWYALIMNLKRSLVDKECAGKEKDELVEVVNLKIDENLEKDLLKLRGIYPGYHMNRAHWISIILDDTLDDEFILDLIDKSRSFAVGEKVKIKGQKEHWIIPANPGFFNVIEHFSANKEVLWKQSARLSAGDIAYIYVTSPDSEIRFVCEVLQTDIPYEYEDHNLKVTKAVKLKVLQEISHGVCPIRKIRELGVKAIRGQRTATPELVTFLKRSIS</sequence>
<dbReference type="PANTHER" id="PTHR35145:SF1">
    <property type="entry name" value="CYTOPLASMIC PROTEIN"/>
    <property type="match status" value="1"/>
</dbReference>
<gene>
    <name evidence="1" type="ORF">SAMN04487865_10525</name>
</gene>
<dbReference type="EMBL" id="FOSF01000052">
    <property type="protein sequence ID" value="SFK30582.1"/>
    <property type="molecule type" value="Genomic_DNA"/>
</dbReference>
<evidence type="ECO:0000313" key="2">
    <source>
        <dbReference type="Proteomes" id="UP000243374"/>
    </source>
</evidence>
<dbReference type="InterPro" id="IPR058532">
    <property type="entry name" value="YjbR/MT2646/Rv2570-like"/>
</dbReference>
<dbReference type="SUPFAM" id="SSF142906">
    <property type="entry name" value="YjbR-like"/>
    <property type="match status" value="1"/>
</dbReference>
<dbReference type="GO" id="GO:0003677">
    <property type="term" value="F:DNA binding"/>
    <property type="evidence" value="ECO:0007669"/>
    <property type="project" value="UniProtKB-KW"/>
</dbReference>
<dbReference type="RefSeq" id="WP_074841316.1">
    <property type="nucleotide sequence ID" value="NZ_CP047056.1"/>
</dbReference>
<dbReference type="OrthoDB" id="3194910at2"/>
<name>A0A662ZBA4_9GAMM</name>
<proteinExistence type="predicted"/>
<keyword evidence="2" id="KW-1185">Reference proteome</keyword>
<dbReference type="InterPro" id="IPR007351">
    <property type="entry name" value="YjbR"/>
</dbReference>
<dbReference type="Proteomes" id="UP000243374">
    <property type="component" value="Unassembled WGS sequence"/>
</dbReference>
<accession>A0A662ZBA4</accession>
<organism evidence="1 2">
    <name type="scientific">Succinivibrio dextrinosolvens</name>
    <dbReference type="NCBI Taxonomy" id="83771"/>
    <lineage>
        <taxon>Bacteria</taxon>
        <taxon>Pseudomonadati</taxon>
        <taxon>Pseudomonadota</taxon>
        <taxon>Gammaproteobacteria</taxon>
        <taxon>Aeromonadales</taxon>
        <taxon>Succinivibrionaceae</taxon>
        <taxon>Succinivibrio</taxon>
    </lineage>
</organism>
<protein>
    <submittedName>
        <fullName evidence="1">Predicted DNA-binding protein, MmcQ/YjbR family</fullName>
    </submittedName>
</protein>
<dbReference type="AlphaFoldDB" id="A0A662ZBA4"/>